<dbReference type="InterPro" id="IPR038365">
    <property type="entry name" value="EcoRII_C_sf"/>
</dbReference>
<proteinExistence type="predicted"/>
<dbReference type="RefSeq" id="WP_169453200.1">
    <property type="nucleotide sequence ID" value="NZ_CP051774.1"/>
</dbReference>
<dbReference type="EMBL" id="CP051774">
    <property type="protein sequence ID" value="QJE94979.1"/>
    <property type="molecule type" value="Genomic_DNA"/>
</dbReference>
<dbReference type="GO" id="GO:0003677">
    <property type="term" value="F:DNA binding"/>
    <property type="evidence" value="ECO:0007669"/>
    <property type="project" value="InterPro"/>
</dbReference>
<dbReference type="SUPFAM" id="SSF101936">
    <property type="entry name" value="DNA-binding pseudobarrel domain"/>
    <property type="match status" value="1"/>
</dbReference>
<evidence type="ECO:0000313" key="4">
    <source>
        <dbReference type="Proteomes" id="UP000501812"/>
    </source>
</evidence>
<protein>
    <submittedName>
        <fullName evidence="3">Restriction endonuclease</fullName>
    </submittedName>
</protein>
<keyword evidence="4" id="KW-1185">Reference proteome</keyword>
<feature type="domain" description="Restriction endonuclease type II EcoRII C-terminal" evidence="1">
    <location>
        <begin position="216"/>
        <end position="379"/>
    </location>
</feature>
<dbReference type="InterPro" id="IPR015109">
    <property type="entry name" value="Restrct_endonuc_II_EcoRII_C"/>
</dbReference>
<evidence type="ECO:0000313" key="3">
    <source>
        <dbReference type="EMBL" id="QJE94979.1"/>
    </source>
</evidence>
<sequence>MKIQVEAAISDALAAGKALCKFISRNDAGLTGSHQCGFYLPKSAWQMFSPQAPVKDLNHKSIVRVNWPGDVSTESAVTWYGSGTRSEYRLTRFGKNFEWLGEDYVGALLVIIPFSLELFHAYVLNSEEEIELLQAALGIETLGEWAVYTSGHEKIETEDECLQRVFTDRISELEAFPTGAWMADSARLGVQTCQKSSVGTPDATLLKWLSAEYQLFRLLERKLCLADIAGPFKEVDDFISKAATIMNRRKSRAGHSLENHVCHLLKSEGIVFEGQARIDGKVRPDILIPGRTAYENPDFPDKQLMVVGLKTTCKDRWRQILSEGRRIPEKHLLTLQEAISADQLREMNTANVTLVVPERFHGGYDTSTGIRLLTVGDFIDKVKTLAA</sequence>
<dbReference type="Gene3D" id="2.40.330.10">
    <property type="entry name" value="DNA-binding pseudobarrel domain"/>
    <property type="match status" value="1"/>
</dbReference>
<evidence type="ECO:0000259" key="2">
    <source>
        <dbReference type="Pfam" id="PF09217"/>
    </source>
</evidence>
<dbReference type="InterPro" id="IPR023372">
    <property type="entry name" value="Rest_endonuc_II_EcoRII_N"/>
</dbReference>
<reference evidence="3 4" key="1">
    <citation type="submission" date="2020-04" db="EMBL/GenBank/DDBJ databases">
        <title>Luteolibacter sp. G-1-1-1 isolated from soil.</title>
        <authorList>
            <person name="Dahal R.H."/>
        </authorList>
    </citation>
    <scope>NUCLEOTIDE SEQUENCE [LARGE SCALE GENOMIC DNA]</scope>
    <source>
        <strain evidence="3 4">G-1-1-1</strain>
    </source>
</reference>
<dbReference type="GO" id="GO:0009036">
    <property type="term" value="F:type II site-specific deoxyribonuclease activity"/>
    <property type="evidence" value="ECO:0007669"/>
    <property type="project" value="InterPro"/>
</dbReference>
<keyword evidence="3" id="KW-0255">Endonuclease</keyword>
<feature type="domain" description="Restriction endonuclease type II EcoRII N-terminal" evidence="2">
    <location>
        <begin position="19"/>
        <end position="138"/>
    </location>
</feature>
<dbReference type="InterPro" id="IPR015300">
    <property type="entry name" value="DNA-bd_pseudobarrel_sf"/>
</dbReference>
<dbReference type="Gene3D" id="3.40.91.80">
    <property type="match status" value="1"/>
</dbReference>
<evidence type="ECO:0000259" key="1">
    <source>
        <dbReference type="Pfam" id="PF09019"/>
    </source>
</evidence>
<gene>
    <name evidence="3" type="ORF">HHL09_04025</name>
</gene>
<dbReference type="GO" id="GO:0009307">
    <property type="term" value="P:DNA restriction-modification system"/>
    <property type="evidence" value="ECO:0007669"/>
    <property type="project" value="InterPro"/>
</dbReference>
<dbReference type="KEGG" id="luo:HHL09_04025"/>
<dbReference type="Proteomes" id="UP000501812">
    <property type="component" value="Chromosome"/>
</dbReference>
<dbReference type="Pfam" id="PF09217">
    <property type="entry name" value="EcoRII-N"/>
    <property type="match status" value="1"/>
</dbReference>
<keyword evidence="3" id="KW-0540">Nuclease</keyword>
<accession>A0A858REX7</accession>
<dbReference type="InterPro" id="IPR011335">
    <property type="entry name" value="Restrct_endonuc-II-like"/>
</dbReference>
<dbReference type="SUPFAM" id="SSF52980">
    <property type="entry name" value="Restriction endonuclease-like"/>
    <property type="match status" value="1"/>
</dbReference>
<dbReference type="REBASE" id="393133">
    <property type="entry name" value="LspG111ORF4020P"/>
</dbReference>
<organism evidence="3 4">
    <name type="scientific">Luteolibacter luteus</name>
    <dbReference type="NCBI Taxonomy" id="2728835"/>
    <lineage>
        <taxon>Bacteria</taxon>
        <taxon>Pseudomonadati</taxon>
        <taxon>Verrucomicrobiota</taxon>
        <taxon>Verrucomicrobiia</taxon>
        <taxon>Verrucomicrobiales</taxon>
        <taxon>Verrucomicrobiaceae</taxon>
        <taxon>Luteolibacter</taxon>
    </lineage>
</organism>
<name>A0A858REX7_9BACT</name>
<dbReference type="Pfam" id="PF09019">
    <property type="entry name" value="EcoRII-C"/>
    <property type="match status" value="1"/>
</dbReference>
<dbReference type="AlphaFoldDB" id="A0A858REX7"/>
<keyword evidence="3" id="KW-0378">Hydrolase</keyword>